<gene>
    <name evidence="2" type="ORF">PLEPLA_LOCUS25166</name>
</gene>
<evidence type="ECO:0000313" key="2">
    <source>
        <dbReference type="EMBL" id="CAB1437133.1"/>
    </source>
</evidence>
<evidence type="ECO:0000256" key="1">
    <source>
        <dbReference type="SAM" id="MobiDB-lite"/>
    </source>
</evidence>
<sequence>MQTRHPECITPPERLWPPLEDVAMETPHPCSCCRCCWRHHPSIPSLHPITPPPSHRLPFIPSAPLHPITSPPSHQLPFIPSAPLRPITPPIPQLPFIPSAPLRPISPPFHPIGSPPSHQLPFIPSAPLHPISFPPSHHLPSIPSAHSTHHPPLHPITSLSERSPLRAAQDQTEQLDLQIKVSPWQRGWIRLGPFVRAELFLQVTEAGRGGGGGAQLHVE</sequence>
<comment type="caution">
    <text evidence="2">The sequence shown here is derived from an EMBL/GenBank/DDBJ whole genome shotgun (WGS) entry which is preliminary data.</text>
</comment>
<feature type="region of interest" description="Disordered" evidence="1">
    <location>
        <begin position="134"/>
        <end position="157"/>
    </location>
</feature>
<protein>
    <submittedName>
        <fullName evidence="2">Uncharacterized protein</fullName>
    </submittedName>
</protein>
<accession>A0A9N7UUY5</accession>
<organism evidence="2 3">
    <name type="scientific">Pleuronectes platessa</name>
    <name type="common">European plaice</name>
    <dbReference type="NCBI Taxonomy" id="8262"/>
    <lineage>
        <taxon>Eukaryota</taxon>
        <taxon>Metazoa</taxon>
        <taxon>Chordata</taxon>
        <taxon>Craniata</taxon>
        <taxon>Vertebrata</taxon>
        <taxon>Euteleostomi</taxon>
        <taxon>Actinopterygii</taxon>
        <taxon>Neopterygii</taxon>
        <taxon>Teleostei</taxon>
        <taxon>Neoteleostei</taxon>
        <taxon>Acanthomorphata</taxon>
        <taxon>Carangaria</taxon>
        <taxon>Pleuronectiformes</taxon>
        <taxon>Pleuronectoidei</taxon>
        <taxon>Pleuronectidae</taxon>
        <taxon>Pleuronectes</taxon>
    </lineage>
</organism>
<evidence type="ECO:0000313" key="3">
    <source>
        <dbReference type="Proteomes" id="UP001153269"/>
    </source>
</evidence>
<proteinExistence type="predicted"/>
<dbReference type="EMBL" id="CADEAL010001990">
    <property type="protein sequence ID" value="CAB1437133.1"/>
    <property type="molecule type" value="Genomic_DNA"/>
</dbReference>
<reference evidence="2" key="1">
    <citation type="submission" date="2020-03" db="EMBL/GenBank/DDBJ databases">
        <authorList>
            <person name="Weist P."/>
        </authorList>
    </citation>
    <scope>NUCLEOTIDE SEQUENCE</scope>
</reference>
<keyword evidence="3" id="KW-1185">Reference proteome</keyword>
<name>A0A9N7UUY5_PLEPL</name>
<dbReference type="AlphaFoldDB" id="A0A9N7UUY5"/>
<dbReference type="Proteomes" id="UP001153269">
    <property type="component" value="Unassembled WGS sequence"/>
</dbReference>